<dbReference type="STRING" id="1703779.AMJ83_01715"/>
<dbReference type="NCBIfam" id="TIGR04183">
    <property type="entry name" value="Por_Secre_tail"/>
    <property type="match status" value="1"/>
</dbReference>
<evidence type="ECO:0000313" key="2">
    <source>
        <dbReference type="EMBL" id="KPK64456.1"/>
    </source>
</evidence>
<dbReference type="InterPro" id="IPR000415">
    <property type="entry name" value="Nitroreductase-like"/>
</dbReference>
<feature type="domain" description="FlgD/Vpr Ig-like" evidence="1">
    <location>
        <begin position="424"/>
        <end position="487"/>
    </location>
</feature>
<accession>A0A0S8FUT5</accession>
<protein>
    <recommendedName>
        <fullName evidence="1">FlgD/Vpr Ig-like domain-containing protein</fullName>
    </recommendedName>
</protein>
<dbReference type="EMBL" id="LJUJ01000002">
    <property type="protein sequence ID" value="KPK64456.1"/>
    <property type="molecule type" value="Genomic_DNA"/>
</dbReference>
<dbReference type="Proteomes" id="UP000051373">
    <property type="component" value="Unassembled WGS sequence"/>
</dbReference>
<reference evidence="2 3" key="1">
    <citation type="journal article" date="2015" name="Microbiome">
        <title>Genomic resolution of linkages in carbon, nitrogen, and sulfur cycling among widespread estuary sediment bacteria.</title>
        <authorList>
            <person name="Baker B.J."/>
            <person name="Lazar C.S."/>
            <person name="Teske A.P."/>
            <person name="Dick G.J."/>
        </authorList>
    </citation>
    <scope>NUCLEOTIDE SEQUENCE [LARGE SCALE GENOMIC DNA]</scope>
    <source>
        <strain evidence="2">SM23_42</strain>
    </source>
</reference>
<evidence type="ECO:0000259" key="1">
    <source>
        <dbReference type="Pfam" id="PF13860"/>
    </source>
</evidence>
<sequence length="501" mass="54695">MNRRDFIKALLAGGAGTLFNRIQAHHLTSILPKSRILPPVQVNTFSSEIIMNSRRSYHGGYSGPLSDQILANVLWAASKAPMIGTNRIIYAARSDNVYYYDPVLHDIIFHLAGNHMSEANAAFEVGVASDLAEDAGTALHYAHLTATSFWTDTNGQPSCCPKESARTNANNTWSPAMSIQIANCYGLMGTVSGVTSQCVAISSNGSLPTPSTDGPVLLENALDELRYGNQFLPDELSLEQLSQIAWASYGNTPHTTSNNRAGITAASAVANYYLTGRIYIVRPEGVERYHIRQPSGQPTTRDHRIERVTDGDQRPQLRSAVPRIPQTAPGYFVYCAATADRWQLIEAGYCAAGALLQATSMDLQGHFTADFTSAERTAITNALGIPSADLPLVIFSGGQELVGIGERETDNVESLAVFPNPFHQRTQVKYTLNSPTHVDLSVYDVSGSRVKTLVNKKQATGNFAVIWNGTDTYGRRLPQGNYYFVLKTGLKQQRMKITKIT</sequence>
<dbReference type="Gene3D" id="2.60.40.4070">
    <property type="match status" value="1"/>
</dbReference>
<gene>
    <name evidence="2" type="ORF">AMJ83_01715</name>
</gene>
<dbReference type="SUPFAM" id="SSF55469">
    <property type="entry name" value="FMN-dependent nitroreductase-like"/>
    <property type="match status" value="1"/>
</dbReference>
<dbReference type="Pfam" id="PF13860">
    <property type="entry name" value="FlgD_ig"/>
    <property type="match status" value="1"/>
</dbReference>
<dbReference type="Gene3D" id="3.40.109.10">
    <property type="entry name" value="NADH Oxidase"/>
    <property type="match status" value="1"/>
</dbReference>
<dbReference type="InterPro" id="IPR026444">
    <property type="entry name" value="Secre_tail"/>
</dbReference>
<name>A0A0S8FUT5_UNCW3</name>
<evidence type="ECO:0000313" key="3">
    <source>
        <dbReference type="Proteomes" id="UP000051373"/>
    </source>
</evidence>
<dbReference type="InterPro" id="IPR025965">
    <property type="entry name" value="FlgD/Vpr_Ig-like"/>
</dbReference>
<organism evidence="2 3">
    <name type="scientific">candidate division WOR_3 bacterium SM23_42</name>
    <dbReference type="NCBI Taxonomy" id="1703779"/>
    <lineage>
        <taxon>Bacteria</taxon>
        <taxon>Bacteria division WOR-3</taxon>
    </lineage>
</organism>
<dbReference type="AlphaFoldDB" id="A0A0S8FUT5"/>
<dbReference type="GO" id="GO:0016491">
    <property type="term" value="F:oxidoreductase activity"/>
    <property type="evidence" value="ECO:0007669"/>
    <property type="project" value="InterPro"/>
</dbReference>
<proteinExistence type="predicted"/>
<comment type="caution">
    <text evidence="2">The sequence shown here is derived from an EMBL/GenBank/DDBJ whole genome shotgun (WGS) entry which is preliminary data.</text>
</comment>